<evidence type="ECO:0000313" key="2">
    <source>
        <dbReference type="Proteomes" id="UP000603352"/>
    </source>
</evidence>
<comment type="caution">
    <text evidence="1">The sequence shown here is derived from an EMBL/GenBank/DDBJ whole genome shotgun (WGS) entry which is preliminary data.</text>
</comment>
<protein>
    <recommendedName>
        <fullName evidence="3">Molybdenum ABC transporter ATP-binding protein</fullName>
    </recommendedName>
</protein>
<organism evidence="1 2">
    <name type="scientific">Tistrella bauzanensis</name>
    <dbReference type="NCBI Taxonomy" id="657419"/>
    <lineage>
        <taxon>Bacteria</taxon>
        <taxon>Pseudomonadati</taxon>
        <taxon>Pseudomonadota</taxon>
        <taxon>Alphaproteobacteria</taxon>
        <taxon>Geminicoccales</taxon>
        <taxon>Geminicoccaceae</taxon>
        <taxon>Tistrella</taxon>
    </lineage>
</organism>
<keyword evidence="2" id="KW-1185">Reference proteome</keyword>
<dbReference type="InterPro" id="IPR018912">
    <property type="entry name" value="DUF2478"/>
</dbReference>
<dbReference type="Pfam" id="PF10649">
    <property type="entry name" value="DUF2478"/>
    <property type="match status" value="1"/>
</dbReference>
<dbReference type="EMBL" id="BMDZ01000016">
    <property type="protein sequence ID" value="GGB36724.1"/>
    <property type="molecule type" value="Genomic_DNA"/>
</dbReference>
<accession>A0ABQ1IES7</accession>
<reference evidence="2" key="1">
    <citation type="journal article" date="2019" name="Int. J. Syst. Evol. Microbiol.">
        <title>The Global Catalogue of Microorganisms (GCM) 10K type strain sequencing project: providing services to taxonomists for standard genome sequencing and annotation.</title>
        <authorList>
            <consortium name="The Broad Institute Genomics Platform"/>
            <consortium name="The Broad Institute Genome Sequencing Center for Infectious Disease"/>
            <person name="Wu L."/>
            <person name="Ma J."/>
        </authorList>
    </citation>
    <scope>NUCLEOTIDE SEQUENCE [LARGE SCALE GENOMIC DNA]</scope>
    <source>
        <strain evidence="2">CGMCC 1.10188</strain>
    </source>
</reference>
<name>A0ABQ1IES7_9PROT</name>
<sequence>MTIFTDLAPLGVIDFDDRIPVDAGPVDAIFEAVARQLMAEGRIPGGFLQREGPAPAGCCAAMDLEDLRTGALIRISQDLGPSARGCRLDPRGLAEASAAAQVAIGQGIDLLIINRFGKGEADGQGLRAAMIAALDAGIPVLTAARPAYMPACAAFHGGLATVLEADAAQILDWCRGVMRQPARIAELQS</sequence>
<proteinExistence type="predicted"/>
<evidence type="ECO:0000313" key="1">
    <source>
        <dbReference type="EMBL" id="GGB36724.1"/>
    </source>
</evidence>
<evidence type="ECO:0008006" key="3">
    <source>
        <dbReference type="Google" id="ProtNLM"/>
    </source>
</evidence>
<gene>
    <name evidence="1" type="ORF">GCM10011505_17710</name>
</gene>
<dbReference type="Proteomes" id="UP000603352">
    <property type="component" value="Unassembled WGS sequence"/>
</dbReference>
<dbReference type="RefSeq" id="WP_188576904.1">
    <property type="nucleotide sequence ID" value="NZ_BMDZ01000016.1"/>
</dbReference>